<evidence type="ECO:0000256" key="4">
    <source>
        <dbReference type="ARBA" id="ARBA00022692"/>
    </source>
</evidence>
<dbReference type="GO" id="GO:0016746">
    <property type="term" value="F:acyltransferase activity"/>
    <property type="evidence" value="ECO:0007669"/>
    <property type="project" value="UniProtKB-KW"/>
</dbReference>
<name>A0ABD1PT35_9LAMI</name>
<reference evidence="12" key="1">
    <citation type="submission" date="2024-07" db="EMBL/GenBank/DDBJ databases">
        <title>Two chromosome-level genome assemblies of Korean endemic species Abeliophyllum distichum and Forsythia ovata (Oleaceae).</title>
        <authorList>
            <person name="Jang H."/>
        </authorList>
    </citation>
    <scope>NUCLEOTIDE SEQUENCE [LARGE SCALE GENOMIC DNA]</scope>
</reference>
<accession>A0ABD1PT35</accession>
<dbReference type="InterPro" id="IPR032805">
    <property type="entry name" value="Wax_synthase_dom"/>
</dbReference>
<dbReference type="Proteomes" id="UP001604336">
    <property type="component" value="Unassembled WGS sequence"/>
</dbReference>
<keyword evidence="4 9" id="KW-0812">Transmembrane</keyword>
<keyword evidence="6" id="KW-0443">Lipid metabolism</keyword>
<keyword evidence="8" id="KW-0012">Acyltransferase</keyword>
<evidence type="ECO:0000256" key="8">
    <source>
        <dbReference type="ARBA" id="ARBA00023315"/>
    </source>
</evidence>
<dbReference type="PANTHER" id="PTHR31595">
    <property type="entry name" value="LONG-CHAIN-ALCOHOL O-FATTY-ACYLTRANSFERASE 3-RELATED"/>
    <property type="match status" value="1"/>
</dbReference>
<comment type="caution">
    <text evidence="11">The sequence shown here is derived from an EMBL/GenBank/DDBJ whole genome shotgun (WGS) entry which is preliminary data.</text>
</comment>
<dbReference type="Pfam" id="PF13813">
    <property type="entry name" value="MBOAT_2"/>
    <property type="match status" value="1"/>
</dbReference>
<keyword evidence="5 9" id="KW-1133">Transmembrane helix</keyword>
<protein>
    <submittedName>
        <fullName evidence="11">Acyl-CoA--sterol O-acyltransferase 1</fullName>
    </submittedName>
</protein>
<feature type="transmembrane region" description="Helical" evidence="9">
    <location>
        <begin position="69"/>
        <end position="94"/>
    </location>
</feature>
<feature type="transmembrane region" description="Helical" evidence="9">
    <location>
        <begin position="100"/>
        <end position="119"/>
    </location>
</feature>
<evidence type="ECO:0000256" key="9">
    <source>
        <dbReference type="SAM" id="Phobius"/>
    </source>
</evidence>
<keyword evidence="3" id="KW-0808">Transferase</keyword>
<feature type="domain" description="Wax synthase" evidence="10">
    <location>
        <begin position="22"/>
        <end position="107"/>
    </location>
</feature>
<feature type="transmembrane region" description="Helical" evidence="9">
    <location>
        <begin position="131"/>
        <end position="151"/>
    </location>
</feature>
<sequence length="204" mass="23261">MDVILGVVAIIGQFLLGIEVAPPFNNPYFASSLRDFWGRRWNCVGSSTLRLAVYNPILNKASRIIGPKLAPALALLSTFVVSALIHEIIFYYLGRVMPRWGTTLFFLFHGLCLIVENTLKTKINVKWHVPRLIMGPLVFGFIVYTFMRLVMPELLEYNVVERAIAEYAAMVDFVKDASLYWVKCSTNCGYKTWNEIAYVCHQIN</sequence>
<comment type="similarity">
    <text evidence="2">Belongs to the wax synthase family.</text>
</comment>
<organism evidence="11 12">
    <name type="scientific">Abeliophyllum distichum</name>
    <dbReference type="NCBI Taxonomy" id="126358"/>
    <lineage>
        <taxon>Eukaryota</taxon>
        <taxon>Viridiplantae</taxon>
        <taxon>Streptophyta</taxon>
        <taxon>Embryophyta</taxon>
        <taxon>Tracheophyta</taxon>
        <taxon>Spermatophyta</taxon>
        <taxon>Magnoliopsida</taxon>
        <taxon>eudicotyledons</taxon>
        <taxon>Gunneridae</taxon>
        <taxon>Pentapetalae</taxon>
        <taxon>asterids</taxon>
        <taxon>lamiids</taxon>
        <taxon>Lamiales</taxon>
        <taxon>Oleaceae</taxon>
        <taxon>Forsythieae</taxon>
        <taxon>Abeliophyllum</taxon>
    </lineage>
</organism>
<evidence type="ECO:0000256" key="3">
    <source>
        <dbReference type="ARBA" id="ARBA00022679"/>
    </source>
</evidence>
<keyword evidence="12" id="KW-1185">Reference proteome</keyword>
<evidence type="ECO:0000256" key="6">
    <source>
        <dbReference type="ARBA" id="ARBA00023098"/>
    </source>
</evidence>
<gene>
    <name evidence="11" type="ORF">Adt_42942</name>
</gene>
<dbReference type="EMBL" id="JBFOLK010000013">
    <property type="protein sequence ID" value="KAL2467091.1"/>
    <property type="molecule type" value="Genomic_DNA"/>
</dbReference>
<dbReference type="AlphaFoldDB" id="A0ABD1PT35"/>
<evidence type="ECO:0000313" key="12">
    <source>
        <dbReference type="Proteomes" id="UP001604336"/>
    </source>
</evidence>
<evidence type="ECO:0000259" key="10">
    <source>
        <dbReference type="Pfam" id="PF13813"/>
    </source>
</evidence>
<evidence type="ECO:0000256" key="2">
    <source>
        <dbReference type="ARBA" id="ARBA00007282"/>
    </source>
</evidence>
<keyword evidence="7 9" id="KW-0472">Membrane</keyword>
<comment type="subcellular location">
    <subcellularLocation>
        <location evidence="1">Membrane</location>
        <topology evidence="1">Multi-pass membrane protein</topology>
    </subcellularLocation>
</comment>
<evidence type="ECO:0000256" key="5">
    <source>
        <dbReference type="ARBA" id="ARBA00022989"/>
    </source>
</evidence>
<evidence type="ECO:0000256" key="7">
    <source>
        <dbReference type="ARBA" id="ARBA00023136"/>
    </source>
</evidence>
<dbReference type="GO" id="GO:0006629">
    <property type="term" value="P:lipid metabolic process"/>
    <property type="evidence" value="ECO:0007669"/>
    <property type="project" value="UniProtKB-KW"/>
</dbReference>
<dbReference type="PANTHER" id="PTHR31595:SF77">
    <property type="entry name" value="ACYL-COA--STEROL O-ACYLTRANSFERASE 1-LIKE"/>
    <property type="match status" value="1"/>
</dbReference>
<proteinExistence type="inferred from homology"/>
<evidence type="ECO:0000256" key="1">
    <source>
        <dbReference type="ARBA" id="ARBA00004141"/>
    </source>
</evidence>
<evidence type="ECO:0000313" key="11">
    <source>
        <dbReference type="EMBL" id="KAL2467091.1"/>
    </source>
</evidence>
<dbReference type="InterPro" id="IPR044851">
    <property type="entry name" value="Wax_synthase"/>
</dbReference>
<dbReference type="GO" id="GO:0016020">
    <property type="term" value="C:membrane"/>
    <property type="evidence" value="ECO:0007669"/>
    <property type="project" value="UniProtKB-SubCell"/>
</dbReference>